<organism evidence="1">
    <name type="scientific">Arundo donax</name>
    <name type="common">Giant reed</name>
    <name type="synonym">Donax arundinaceus</name>
    <dbReference type="NCBI Taxonomy" id="35708"/>
    <lineage>
        <taxon>Eukaryota</taxon>
        <taxon>Viridiplantae</taxon>
        <taxon>Streptophyta</taxon>
        <taxon>Embryophyta</taxon>
        <taxon>Tracheophyta</taxon>
        <taxon>Spermatophyta</taxon>
        <taxon>Magnoliopsida</taxon>
        <taxon>Liliopsida</taxon>
        <taxon>Poales</taxon>
        <taxon>Poaceae</taxon>
        <taxon>PACMAD clade</taxon>
        <taxon>Arundinoideae</taxon>
        <taxon>Arundineae</taxon>
        <taxon>Arundo</taxon>
    </lineage>
</organism>
<reference evidence="1" key="1">
    <citation type="submission" date="2014-09" db="EMBL/GenBank/DDBJ databases">
        <authorList>
            <person name="Magalhaes I.L.F."/>
            <person name="Oliveira U."/>
            <person name="Santos F.R."/>
            <person name="Vidigal T.H.D.A."/>
            <person name="Brescovit A.D."/>
            <person name="Santos A.J."/>
        </authorList>
    </citation>
    <scope>NUCLEOTIDE SEQUENCE</scope>
    <source>
        <tissue evidence="1">Shoot tissue taken approximately 20 cm above the soil surface</tissue>
    </source>
</reference>
<dbReference type="AlphaFoldDB" id="A0A0A9AXW3"/>
<sequence>MRAALSPSSMPNCRPDAFFLSSTAAHNRPLPRCLLELLLVGLPP</sequence>
<protein>
    <submittedName>
        <fullName evidence="1">Uncharacterized protein</fullName>
    </submittedName>
</protein>
<name>A0A0A9AXW3_ARUDO</name>
<proteinExistence type="predicted"/>
<reference evidence="1" key="2">
    <citation type="journal article" date="2015" name="Data Brief">
        <title>Shoot transcriptome of the giant reed, Arundo donax.</title>
        <authorList>
            <person name="Barrero R.A."/>
            <person name="Guerrero F.D."/>
            <person name="Moolhuijzen P."/>
            <person name="Goolsby J.A."/>
            <person name="Tidwell J."/>
            <person name="Bellgard S.E."/>
            <person name="Bellgard M.I."/>
        </authorList>
    </citation>
    <scope>NUCLEOTIDE SEQUENCE</scope>
    <source>
        <tissue evidence="1">Shoot tissue taken approximately 20 cm above the soil surface</tissue>
    </source>
</reference>
<evidence type="ECO:0000313" key="1">
    <source>
        <dbReference type="EMBL" id="JAD51927.1"/>
    </source>
</evidence>
<dbReference type="EMBL" id="GBRH01245968">
    <property type="protein sequence ID" value="JAD51927.1"/>
    <property type="molecule type" value="Transcribed_RNA"/>
</dbReference>
<accession>A0A0A9AXW3</accession>